<evidence type="ECO:0000313" key="2">
    <source>
        <dbReference type="EMBL" id="GIM68279.1"/>
    </source>
</evidence>
<dbReference type="RefSeq" id="WP_212995985.1">
    <property type="nucleotide sequence ID" value="NZ_BAAATW010000002.1"/>
</dbReference>
<feature type="region of interest" description="Disordered" evidence="1">
    <location>
        <begin position="1"/>
        <end position="23"/>
    </location>
</feature>
<reference evidence="2" key="1">
    <citation type="submission" date="2021-03" db="EMBL/GenBank/DDBJ databases">
        <title>Whole genome shotgun sequence of Actinoplanes consettensis NBRC 14913.</title>
        <authorList>
            <person name="Komaki H."/>
            <person name="Tamura T."/>
        </authorList>
    </citation>
    <scope>NUCLEOTIDE SEQUENCE</scope>
    <source>
        <strain evidence="2">NBRC 14913</strain>
    </source>
</reference>
<dbReference type="Gene3D" id="3.40.50.2000">
    <property type="entry name" value="Glycogen Phosphorylase B"/>
    <property type="match status" value="1"/>
</dbReference>
<dbReference type="EMBL" id="BOQP01000004">
    <property type="protein sequence ID" value="GIM68279.1"/>
    <property type="molecule type" value="Genomic_DNA"/>
</dbReference>
<organism evidence="2 3">
    <name type="scientific">Winogradskya consettensis</name>
    <dbReference type="NCBI Taxonomy" id="113560"/>
    <lineage>
        <taxon>Bacteria</taxon>
        <taxon>Bacillati</taxon>
        <taxon>Actinomycetota</taxon>
        <taxon>Actinomycetes</taxon>
        <taxon>Micromonosporales</taxon>
        <taxon>Micromonosporaceae</taxon>
        <taxon>Winogradskya</taxon>
    </lineage>
</organism>
<keyword evidence="3" id="KW-1185">Reference proteome</keyword>
<accession>A0A919SB56</accession>
<dbReference type="Proteomes" id="UP000680865">
    <property type="component" value="Unassembled WGS sequence"/>
</dbReference>
<name>A0A919SB56_9ACTN</name>
<evidence type="ECO:0000313" key="3">
    <source>
        <dbReference type="Proteomes" id="UP000680865"/>
    </source>
</evidence>
<dbReference type="AlphaFoldDB" id="A0A919SB56"/>
<comment type="caution">
    <text evidence="2">The sequence shown here is derived from an EMBL/GenBank/DDBJ whole genome shotgun (WGS) entry which is preliminary data.</text>
</comment>
<proteinExistence type="predicted"/>
<dbReference type="SUPFAM" id="SSF53756">
    <property type="entry name" value="UDP-Glycosyltransferase/glycogen phosphorylase"/>
    <property type="match status" value="1"/>
</dbReference>
<protein>
    <recommendedName>
        <fullName evidence="4">Glycosyltransferase</fullName>
    </recommendedName>
</protein>
<gene>
    <name evidence="2" type="ORF">Aco04nite_10150</name>
</gene>
<evidence type="ECO:0008006" key="4">
    <source>
        <dbReference type="Google" id="ProtNLM"/>
    </source>
</evidence>
<sequence length="365" mass="38746">MTALPATTDQRQRPPAPAVTADRRHGLPALVVTADERHGVTVAARDLAAAVAAETGFPLGVPAADLLGEHPPERAHLHFTDRLWAGSPEEAAALVERIAVRTALTVTLHDVPQPSDGLRNLPRRTDCYARVAKVALGVVVNSRHEAAHLAELGIVPRALTVVPLPVTPAPPGPSPQPGVTDVAVLGFFYPGKGHTEVVDALATLTDRPRETPTGASPANRPRVTVLGGPSAGHEDDLRVFAERAAEHGVTVDVTGFVAEEDLIARCREATVPVVAHRHFSASGSLATWIAAGRRPLVIDGRYTREMAELRPATVHLVAPDRLAEAIAAALADPASTWLPAHAVTRPHLDDTAAAYLRWWSKDIAW</sequence>
<evidence type="ECO:0000256" key="1">
    <source>
        <dbReference type="SAM" id="MobiDB-lite"/>
    </source>
</evidence>